<evidence type="ECO:0000313" key="7">
    <source>
        <dbReference type="Proteomes" id="UP000000752"/>
    </source>
</evidence>
<feature type="binding site" evidence="5">
    <location>
        <position position="60"/>
    </location>
    <ligand>
        <name>ATP</name>
        <dbReference type="ChEBI" id="CHEBI:30616"/>
    </ligand>
</feature>
<comment type="subunit">
    <text evidence="5">Homodimer.</text>
</comment>
<proteinExistence type="inferred from homology"/>
<name>O59139_PYRHO</name>
<evidence type="ECO:0000256" key="1">
    <source>
        <dbReference type="ARBA" id="ARBA00022598"/>
    </source>
</evidence>
<keyword evidence="3 5" id="KW-0067">ATP-binding</keyword>
<dbReference type="GO" id="GO:0005524">
    <property type="term" value="F:ATP binding"/>
    <property type="evidence" value="ECO:0007669"/>
    <property type="project" value="UniProtKB-KW"/>
</dbReference>
<dbReference type="Proteomes" id="UP000000752">
    <property type="component" value="Chromosome"/>
</dbReference>
<keyword evidence="7" id="KW-1185">Reference proteome</keyword>
<sequence>MHIRLTLPFYIYPFHFFRGSKMVKIPKSHPRYWSLLYREKIIRGMEEGITAKAGLIAHGRGEAFDYLIGERTIPPAEEAMKVAVAKLLLANHPVISVNGNVAALVPRETVELAKVTRAKLEVNLFYRTEERVKKIAEVLKKTGAKEVLGLNPTKRIPGLESERGKVEEDGIWKADVVLVPLEDGDRTEALVRMGKFVITVDLNPLSRSARMANVTIVDNIIRAYPRMIELAKEMRDYSREELEEIVNNYDNNKILSEVLLHIRRRLEELAKEGIWRKEKI</sequence>
<comment type="pathway">
    <text evidence="5">Cofactor biosynthesis; coenzyme A biosynthesis.</text>
</comment>
<dbReference type="EMBL" id="BA000001">
    <property type="protein sequence ID" value="BAA30577.1"/>
    <property type="molecule type" value="Genomic_DNA"/>
</dbReference>
<evidence type="ECO:0000256" key="4">
    <source>
        <dbReference type="ARBA" id="ARBA00022993"/>
    </source>
</evidence>
<dbReference type="GO" id="GO:0015937">
    <property type="term" value="P:coenzyme A biosynthetic process"/>
    <property type="evidence" value="ECO:0007669"/>
    <property type="project" value="UniProtKB-UniRule"/>
</dbReference>
<comment type="catalytic activity">
    <reaction evidence="5">
        <text>(R)-4-phosphopantoate + beta-alanine + ATP = (R)-4'-phosphopantothenate + AMP + diphosphate + H(+)</text>
        <dbReference type="Rhea" id="RHEA:27930"/>
        <dbReference type="ChEBI" id="CHEBI:10986"/>
        <dbReference type="ChEBI" id="CHEBI:15378"/>
        <dbReference type="ChEBI" id="CHEBI:30616"/>
        <dbReference type="ChEBI" id="CHEBI:33019"/>
        <dbReference type="ChEBI" id="CHEBI:57966"/>
        <dbReference type="ChEBI" id="CHEBI:61294"/>
        <dbReference type="ChEBI" id="CHEBI:456215"/>
        <dbReference type="EC" id="6.3.2.36"/>
    </reaction>
</comment>
<dbReference type="AlphaFoldDB" id="O59139"/>
<keyword evidence="4 5" id="KW-0173">Coenzyme A biosynthesis</keyword>
<dbReference type="InterPro" id="IPR002855">
    <property type="entry name" value="PPS/PS"/>
</dbReference>
<dbReference type="Gene3D" id="3.40.50.12640">
    <property type="entry name" value="Phosphopantoate/pantothenate synthetase"/>
    <property type="match status" value="1"/>
</dbReference>
<keyword evidence="1 5" id="KW-0436">Ligase</keyword>
<comment type="function">
    <text evidence="5">Catalyzes the condensation of (R)-4-phosphopantoate and beta-alanine to 4'-phosphopantothenate in the CoA biosynthesis pathway.</text>
</comment>
<protein>
    <recommendedName>
        <fullName evidence="5">4-phosphopantoate--beta-alanine ligase</fullName>
        <ecNumber evidence="5">6.3.2.36</ecNumber>
    </recommendedName>
    <alternativeName>
        <fullName evidence="5">Phosphopantothenate synthetase</fullName>
        <shortName evidence="5">PPS</shortName>
    </alternativeName>
</protein>
<dbReference type="Pfam" id="PF02006">
    <property type="entry name" value="PPS_PS"/>
    <property type="match status" value="1"/>
</dbReference>
<evidence type="ECO:0000256" key="3">
    <source>
        <dbReference type="ARBA" id="ARBA00022840"/>
    </source>
</evidence>
<evidence type="ECO:0000256" key="5">
    <source>
        <dbReference type="HAMAP-Rule" id="MF_02224"/>
    </source>
</evidence>
<dbReference type="NCBIfam" id="NF041123">
    <property type="entry name" value="phpantohe_syn_Arch"/>
    <property type="match status" value="1"/>
</dbReference>
<evidence type="ECO:0000256" key="2">
    <source>
        <dbReference type="ARBA" id="ARBA00022741"/>
    </source>
</evidence>
<dbReference type="STRING" id="70601.gene:9378447"/>
<dbReference type="PANTHER" id="PTHR40695">
    <property type="entry name" value="4-PHOSPHOPANTOATE--BETA-ALANINE LIGASE"/>
    <property type="match status" value="1"/>
</dbReference>
<dbReference type="eggNOG" id="arCOG04262">
    <property type="taxonomic scope" value="Archaea"/>
</dbReference>
<feature type="binding site" evidence="5">
    <location>
        <begin position="207"/>
        <end position="208"/>
    </location>
    <ligand>
        <name>ATP</name>
        <dbReference type="ChEBI" id="CHEBI:30616"/>
    </ligand>
</feature>
<feature type="binding site" evidence="5">
    <location>
        <position position="38"/>
    </location>
    <ligand>
        <name>ATP</name>
        <dbReference type="ChEBI" id="CHEBI:30616"/>
    </ligand>
</feature>
<dbReference type="InterPro" id="IPR038138">
    <property type="entry name" value="PPS/PS_sf"/>
</dbReference>
<dbReference type="PIRSF" id="PIRSF004853">
    <property type="entry name" value="UCP004853"/>
    <property type="match status" value="1"/>
</dbReference>
<dbReference type="PANTHER" id="PTHR40695:SF1">
    <property type="entry name" value="4-PHOSPHOPANTOATE--BETA-ALANINE LIGASE"/>
    <property type="match status" value="1"/>
</dbReference>
<dbReference type="PIR" id="A71022">
    <property type="entry name" value="A71022"/>
</dbReference>
<dbReference type="UniPathway" id="UPA00241"/>
<comment type="similarity">
    <text evidence="5">Belongs to the archaeal phosphopantothenate synthetase family.</text>
</comment>
<dbReference type="EnsemblBacteria" id="BAA30577">
    <property type="protein sequence ID" value="BAA30577"/>
    <property type="gene ID" value="BAA30577"/>
</dbReference>
<dbReference type="EC" id="6.3.2.36" evidence="5"/>
<feature type="binding site" evidence="5">
    <location>
        <begin position="219"/>
        <end position="220"/>
    </location>
    <ligand>
        <name>ATP</name>
        <dbReference type="ChEBI" id="CHEBI:30616"/>
    </ligand>
</feature>
<reference evidence="6 7" key="1">
    <citation type="journal article" date="1998" name="DNA Res.">
        <title>Complete sequence and gene organization of the genome of a hyper-thermophilic archaebacterium, Pyrococcus horikoshii OT3.</title>
        <authorList>
            <person name="Kawarabayasi Y."/>
            <person name="Sawada M."/>
            <person name="Horikawa H."/>
            <person name="Haikawa Y."/>
            <person name="Hino Y."/>
            <person name="Yamamoto S."/>
            <person name="Sekine M."/>
            <person name="Baba S."/>
            <person name="Kosugi H."/>
            <person name="Hosoyama A."/>
            <person name="Nagai Y."/>
            <person name="Sakai M."/>
            <person name="Ogura K."/>
            <person name="Otuka R."/>
            <person name="Nakazawa H."/>
            <person name="Takamiya M."/>
            <person name="Ohfuku Y."/>
            <person name="Funahashi T."/>
            <person name="Tanaka T."/>
            <person name="Kudoh Y."/>
            <person name="Yamazaki J."/>
            <person name="Kushida N."/>
            <person name="Oguchi A."/>
            <person name="Aoki K."/>
            <person name="Nakamura Y."/>
            <person name="Robb T.F."/>
            <person name="Horikoshi K."/>
            <person name="Masuchi Y."/>
            <person name="Shizuya H."/>
            <person name="Kikuchi H."/>
        </authorList>
    </citation>
    <scope>NUCLEOTIDE SEQUENCE [LARGE SCALE GENOMIC DNA]</scope>
    <source>
        <strain evidence="7">ATCC 700860 / DSM 12428 / JCM 9974 / NBRC 100139 / OT-3</strain>
    </source>
</reference>
<gene>
    <name evidence="6" type="ordered locus">PH1470</name>
</gene>
<dbReference type="HAMAP" id="MF_02224">
    <property type="entry name" value="PPS"/>
    <property type="match status" value="1"/>
</dbReference>
<accession>O59139</accession>
<keyword evidence="2 5" id="KW-0547">Nucleotide-binding</keyword>
<dbReference type="KEGG" id="pho:PH1470"/>
<dbReference type="GO" id="GO:0016881">
    <property type="term" value="F:acid-amino acid ligase activity"/>
    <property type="evidence" value="ECO:0007669"/>
    <property type="project" value="UniProtKB-UniRule"/>
</dbReference>
<organism evidence="6 7">
    <name type="scientific">Pyrococcus horikoshii (strain ATCC 700860 / DSM 12428 / JCM 9974 / NBRC 100139 / OT-3)</name>
    <dbReference type="NCBI Taxonomy" id="70601"/>
    <lineage>
        <taxon>Archaea</taxon>
        <taxon>Methanobacteriati</taxon>
        <taxon>Methanobacteriota</taxon>
        <taxon>Thermococci</taxon>
        <taxon>Thermococcales</taxon>
        <taxon>Thermococcaceae</taxon>
        <taxon>Pyrococcus</taxon>
    </lineage>
</organism>
<dbReference type="NCBIfam" id="NF010324">
    <property type="entry name" value="PRK13761.1"/>
    <property type="match status" value="1"/>
</dbReference>
<evidence type="ECO:0000313" key="6">
    <source>
        <dbReference type="EMBL" id="BAA30577.1"/>
    </source>
</evidence>
<feature type="binding site" evidence="5">
    <location>
        <begin position="201"/>
        <end position="203"/>
    </location>
    <ligand>
        <name>ATP</name>
        <dbReference type="ChEBI" id="CHEBI:30616"/>
    </ligand>
</feature>